<evidence type="ECO:0000313" key="9">
    <source>
        <dbReference type="Proteomes" id="UP001519343"/>
    </source>
</evidence>
<gene>
    <name evidence="8" type="ORF">J2Z37_001387</name>
</gene>
<keyword evidence="9" id="KW-1185">Reference proteome</keyword>
<feature type="transmembrane region" description="Helical" evidence="6">
    <location>
        <begin position="239"/>
        <end position="260"/>
    </location>
</feature>
<dbReference type="InterPro" id="IPR005829">
    <property type="entry name" value="Sugar_transporter_CS"/>
</dbReference>
<name>A0ABS4GNE4_9BACL</name>
<dbReference type="PANTHER" id="PTHR23531">
    <property type="entry name" value="QUINOLENE RESISTANCE PROTEIN NORA"/>
    <property type="match status" value="1"/>
</dbReference>
<feature type="transmembrane region" description="Helical" evidence="6">
    <location>
        <begin position="209"/>
        <end position="233"/>
    </location>
</feature>
<organism evidence="8 9">
    <name type="scientific">Ammoniphilus resinae</name>
    <dbReference type="NCBI Taxonomy" id="861532"/>
    <lineage>
        <taxon>Bacteria</taxon>
        <taxon>Bacillati</taxon>
        <taxon>Bacillota</taxon>
        <taxon>Bacilli</taxon>
        <taxon>Bacillales</taxon>
        <taxon>Paenibacillaceae</taxon>
        <taxon>Aneurinibacillus group</taxon>
        <taxon>Ammoniphilus</taxon>
    </lineage>
</organism>
<feature type="transmembrane region" description="Helical" evidence="6">
    <location>
        <begin position="362"/>
        <end position="380"/>
    </location>
</feature>
<comment type="subcellular location">
    <subcellularLocation>
        <location evidence="1">Cell membrane</location>
        <topology evidence="1">Multi-pass membrane protein</topology>
    </subcellularLocation>
</comment>
<feature type="transmembrane region" description="Helical" evidence="6">
    <location>
        <begin position="336"/>
        <end position="356"/>
    </location>
</feature>
<evidence type="ECO:0000256" key="5">
    <source>
        <dbReference type="ARBA" id="ARBA00023136"/>
    </source>
</evidence>
<reference evidence="8 9" key="1">
    <citation type="submission" date="2021-03" db="EMBL/GenBank/DDBJ databases">
        <title>Genomic Encyclopedia of Type Strains, Phase IV (KMG-IV): sequencing the most valuable type-strain genomes for metagenomic binning, comparative biology and taxonomic classification.</title>
        <authorList>
            <person name="Goeker M."/>
        </authorList>
    </citation>
    <scope>NUCLEOTIDE SEQUENCE [LARGE SCALE GENOMIC DNA]</scope>
    <source>
        <strain evidence="8 9">DSM 24738</strain>
    </source>
</reference>
<dbReference type="EMBL" id="JAGGKT010000002">
    <property type="protein sequence ID" value="MBP1931390.1"/>
    <property type="molecule type" value="Genomic_DNA"/>
</dbReference>
<proteinExistence type="predicted"/>
<dbReference type="InterPro" id="IPR011701">
    <property type="entry name" value="MFS"/>
</dbReference>
<sequence>MKQETIWNRDFIGIWLSNFLTFMTFYSLVATLPIFVIDILKEGKEQIGPVMTSFLLAAVLSRPLAGRWLDQFGRKKILIASLALLLASTVGYLAVKGFFILLALRFLHGLGFGVATTATGSVAADLIPAKRKGEGIGYYALSMNTAMVFGPFLGLTLVQTFSFSVYLVVISIFSIVSFLVGSMVKTPIIAESKKEKKSLHWKTFIEPNAVPISLVSLLLSFAYSGLLTFIPVYALELDLSSYAGMFYLVYAVMMLVTRPFTGRMFDRFGEHVLVYPCIILYAIGLIALSQATTPFWFLFSGAIIGLGFGTLFPCVQTIAIMATPPARSGLATGTFFLFYDIGIGVGASILGTIASVTNYQEMYLISAVLVAVTALVYYAVYHRSASRKKVEELQLDV</sequence>
<dbReference type="Pfam" id="PF07690">
    <property type="entry name" value="MFS_1"/>
    <property type="match status" value="1"/>
</dbReference>
<dbReference type="PANTHER" id="PTHR23531:SF2">
    <property type="entry name" value="PERMEASE"/>
    <property type="match status" value="1"/>
</dbReference>
<dbReference type="PROSITE" id="PS00216">
    <property type="entry name" value="SUGAR_TRANSPORT_1"/>
    <property type="match status" value="1"/>
</dbReference>
<keyword evidence="5 6" id="KW-0472">Membrane</keyword>
<comment type="caution">
    <text evidence="8">The sequence shown here is derived from an EMBL/GenBank/DDBJ whole genome shotgun (WGS) entry which is preliminary data.</text>
</comment>
<dbReference type="PROSITE" id="PS50850">
    <property type="entry name" value="MFS"/>
    <property type="match status" value="1"/>
</dbReference>
<feature type="transmembrane region" description="Helical" evidence="6">
    <location>
        <begin position="77"/>
        <end position="100"/>
    </location>
</feature>
<dbReference type="SUPFAM" id="SSF103473">
    <property type="entry name" value="MFS general substrate transporter"/>
    <property type="match status" value="1"/>
</dbReference>
<evidence type="ECO:0000259" key="7">
    <source>
        <dbReference type="PROSITE" id="PS50850"/>
    </source>
</evidence>
<keyword evidence="3 6" id="KW-0812">Transmembrane</keyword>
<evidence type="ECO:0000256" key="1">
    <source>
        <dbReference type="ARBA" id="ARBA00004651"/>
    </source>
</evidence>
<feature type="transmembrane region" description="Helical" evidence="6">
    <location>
        <begin position="295"/>
        <end position="315"/>
    </location>
</feature>
<dbReference type="CDD" id="cd17489">
    <property type="entry name" value="MFS_YfcJ_like"/>
    <property type="match status" value="1"/>
</dbReference>
<evidence type="ECO:0000256" key="4">
    <source>
        <dbReference type="ARBA" id="ARBA00022989"/>
    </source>
</evidence>
<keyword evidence="2" id="KW-0813">Transport</keyword>
<evidence type="ECO:0000256" key="2">
    <source>
        <dbReference type="ARBA" id="ARBA00022448"/>
    </source>
</evidence>
<feature type="transmembrane region" description="Helical" evidence="6">
    <location>
        <begin position="47"/>
        <end position="65"/>
    </location>
</feature>
<dbReference type="RefSeq" id="WP_209809455.1">
    <property type="nucleotide sequence ID" value="NZ_JAGGKT010000002.1"/>
</dbReference>
<keyword evidence="4 6" id="KW-1133">Transmembrane helix</keyword>
<dbReference type="Proteomes" id="UP001519343">
    <property type="component" value="Unassembled WGS sequence"/>
</dbReference>
<feature type="transmembrane region" description="Helical" evidence="6">
    <location>
        <begin position="12"/>
        <end position="35"/>
    </location>
</feature>
<feature type="transmembrane region" description="Helical" evidence="6">
    <location>
        <begin position="163"/>
        <end position="188"/>
    </location>
</feature>
<evidence type="ECO:0000256" key="6">
    <source>
        <dbReference type="SAM" id="Phobius"/>
    </source>
</evidence>
<dbReference type="InterPro" id="IPR052714">
    <property type="entry name" value="MFS_Exporter"/>
</dbReference>
<accession>A0ABS4GNE4</accession>
<dbReference type="Gene3D" id="1.20.1250.20">
    <property type="entry name" value="MFS general substrate transporter like domains"/>
    <property type="match status" value="1"/>
</dbReference>
<protein>
    <submittedName>
        <fullName evidence="8">MFS family permease</fullName>
    </submittedName>
</protein>
<feature type="domain" description="Major facilitator superfamily (MFS) profile" evidence="7">
    <location>
        <begin position="10"/>
        <end position="385"/>
    </location>
</feature>
<feature type="transmembrane region" description="Helical" evidence="6">
    <location>
        <begin position="136"/>
        <end position="157"/>
    </location>
</feature>
<evidence type="ECO:0000256" key="3">
    <source>
        <dbReference type="ARBA" id="ARBA00022692"/>
    </source>
</evidence>
<feature type="transmembrane region" description="Helical" evidence="6">
    <location>
        <begin position="106"/>
        <end position="124"/>
    </location>
</feature>
<evidence type="ECO:0000313" key="8">
    <source>
        <dbReference type="EMBL" id="MBP1931390.1"/>
    </source>
</evidence>
<dbReference type="InterPro" id="IPR020846">
    <property type="entry name" value="MFS_dom"/>
</dbReference>
<feature type="transmembrane region" description="Helical" evidence="6">
    <location>
        <begin position="272"/>
        <end position="289"/>
    </location>
</feature>
<dbReference type="InterPro" id="IPR036259">
    <property type="entry name" value="MFS_trans_sf"/>
</dbReference>